<gene>
    <name evidence="1" type="ORF">PoB_002852600</name>
</gene>
<evidence type="ECO:0000313" key="2">
    <source>
        <dbReference type="Proteomes" id="UP000735302"/>
    </source>
</evidence>
<reference evidence="1 2" key="1">
    <citation type="journal article" date="2021" name="Elife">
        <title>Chloroplast acquisition without the gene transfer in kleptoplastic sea slugs, Plakobranchus ocellatus.</title>
        <authorList>
            <person name="Maeda T."/>
            <person name="Takahashi S."/>
            <person name="Yoshida T."/>
            <person name="Shimamura S."/>
            <person name="Takaki Y."/>
            <person name="Nagai Y."/>
            <person name="Toyoda A."/>
            <person name="Suzuki Y."/>
            <person name="Arimoto A."/>
            <person name="Ishii H."/>
            <person name="Satoh N."/>
            <person name="Nishiyama T."/>
            <person name="Hasebe M."/>
            <person name="Maruyama T."/>
            <person name="Minagawa J."/>
            <person name="Obokata J."/>
            <person name="Shigenobu S."/>
        </authorList>
    </citation>
    <scope>NUCLEOTIDE SEQUENCE [LARGE SCALE GENOMIC DNA]</scope>
</reference>
<accession>A0AAV3ZSK6</accession>
<dbReference type="AlphaFoldDB" id="A0AAV3ZSK6"/>
<evidence type="ECO:0000313" key="1">
    <source>
        <dbReference type="EMBL" id="GFO02021.1"/>
    </source>
</evidence>
<proteinExistence type="predicted"/>
<protein>
    <submittedName>
        <fullName evidence="1">Uncharacterized protein</fullName>
    </submittedName>
</protein>
<dbReference type="Proteomes" id="UP000735302">
    <property type="component" value="Unassembled WGS sequence"/>
</dbReference>
<keyword evidence="2" id="KW-1185">Reference proteome</keyword>
<dbReference type="EMBL" id="BLXT01003557">
    <property type="protein sequence ID" value="GFO02021.1"/>
    <property type="molecule type" value="Genomic_DNA"/>
</dbReference>
<organism evidence="1 2">
    <name type="scientific">Plakobranchus ocellatus</name>
    <dbReference type="NCBI Taxonomy" id="259542"/>
    <lineage>
        <taxon>Eukaryota</taxon>
        <taxon>Metazoa</taxon>
        <taxon>Spiralia</taxon>
        <taxon>Lophotrochozoa</taxon>
        <taxon>Mollusca</taxon>
        <taxon>Gastropoda</taxon>
        <taxon>Heterobranchia</taxon>
        <taxon>Euthyneura</taxon>
        <taxon>Panpulmonata</taxon>
        <taxon>Sacoglossa</taxon>
        <taxon>Placobranchoidea</taxon>
        <taxon>Plakobranchidae</taxon>
        <taxon>Plakobranchus</taxon>
    </lineage>
</organism>
<sequence>MHSTQHENKRTNDNKATGENICLLTGLPLDIGLPLGVGSASGRRVCLWTQGLPLDVGQGCTQQFRTVPPTVVRQLAHVSTVSSPVRHTVTTWSLSHQAPVLVCVPSMSRHGWM</sequence>
<comment type="caution">
    <text evidence="1">The sequence shown here is derived from an EMBL/GenBank/DDBJ whole genome shotgun (WGS) entry which is preliminary data.</text>
</comment>
<name>A0AAV3ZSK6_9GAST</name>